<keyword evidence="1" id="KW-0472">Membrane</keyword>
<evidence type="ECO:0000313" key="3">
    <source>
        <dbReference type="Proteomes" id="UP001566132"/>
    </source>
</evidence>
<dbReference type="Proteomes" id="UP001566132">
    <property type="component" value="Unassembled WGS sequence"/>
</dbReference>
<feature type="transmembrane region" description="Helical" evidence="1">
    <location>
        <begin position="121"/>
        <end position="140"/>
    </location>
</feature>
<dbReference type="EMBL" id="JBDJPC010000001">
    <property type="protein sequence ID" value="KAL1516419.1"/>
    <property type="molecule type" value="Genomic_DNA"/>
</dbReference>
<accession>A0ABD1FAV2</accession>
<protein>
    <submittedName>
        <fullName evidence="2">Uncharacterized protein</fullName>
    </submittedName>
</protein>
<organism evidence="2 3">
    <name type="scientific">Hypothenemus hampei</name>
    <name type="common">Coffee berry borer</name>
    <dbReference type="NCBI Taxonomy" id="57062"/>
    <lineage>
        <taxon>Eukaryota</taxon>
        <taxon>Metazoa</taxon>
        <taxon>Ecdysozoa</taxon>
        <taxon>Arthropoda</taxon>
        <taxon>Hexapoda</taxon>
        <taxon>Insecta</taxon>
        <taxon>Pterygota</taxon>
        <taxon>Neoptera</taxon>
        <taxon>Endopterygota</taxon>
        <taxon>Coleoptera</taxon>
        <taxon>Polyphaga</taxon>
        <taxon>Cucujiformia</taxon>
        <taxon>Curculionidae</taxon>
        <taxon>Scolytinae</taxon>
        <taxon>Hypothenemus</taxon>
    </lineage>
</organism>
<evidence type="ECO:0000313" key="2">
    <source>
        <dbReference type="EMBL" id="KAL1516419.1"/>
    </source>
</evidence>
<name>A0ABD1FAV2_HYPHA</name>
<dbReference type="AlphaFoldDB" id="A0ABD1FAV2"/>
<proteinExistence type="predicted"/>
<gene>
    <name evidence="2" type="ORF">ABEB36_000337</name>
</gene>
<sequence>MECYLEQVLYRDLRTIRTTTKEDDDIKESRLSYKSLTFFHQFGSRSLSKNSVVSNQSSLPSNHNCFCHNQYFLRNERLHLQTEDNDDRVRFGCEEVSCSWTGKATSVNYCSSNWSFRLNKLHYVLLLSTYLFILVLPNVSAVPTTISSRRTLRNLKSYNQMALPDQDNLIAVLTTAYRDADSALINAKHLKNLYRQKVDIDPVVTYNDVPAYEWLPRVPSPFSEYFEEQLRSSTLREIARDIYKQIQIIRVPVELLSNDTECWGNFSVMRGLLDNMIEELNFTLGLDQGDYNSVMPDELKNMDKTGRATRDWLFIRSLVDVLEYAVAVFKHYGIPLNK</sequence>
<evidence type="ECO:0000256" key="1">
    <source>
        <dbReference type="SAM" id="Phobius"/>
    </source>
</evidence>
<comment type="caution">
    <text evidence="2">The sequence shown here is derived from an EMBL/GenBank/DDBJ whole genome shotgun (WGS) entry which is preliminary data.</text>
</comment>
<keyword evidence="1" id="KW-1133">Transmembrane helix</keyword>
<keyword evidence="3" id="KW-1185">Reference proteome</keyword>
<keyword evidence="1" id="KW-0812">Transmembrane</keyword>
<reference evidence="2 3" key="1">
    <citation type="submission" date="2024-05" db="EMBL/GenBank/DDBJ databases">
        <title>Genetic variation in Jamaican populations of the coffee berry borer (Hypothenemus hampei).</title>
        <authorList>
            <person name="Errbii M."/>
            <person name="Myrie A."/>
        </authorList>
    </citation>
    <scope>NUCLEOTIDE SEQUENCE [LARGE SCALE GENOMIC DNA]</scope>
    <source>
        <strain evidence="2">JA-Hopewell-2020-01-JO</strain>
        <tissue evidence="2">Whole body</tissue>
    </source>
</reference>